<feature type="region of interest" description="Disordered" evidence="1">
    <location>
        <begin position="131"/>
        <end position="154"/>
    </location>
</feature>
<comment type="caution">
    <text evidence="2">The sequence shown here is derived from an EMBL/GenBank/DDBJ whole genome shotgun (WGS) entry which is preliminary data.</text>
</comment>
<dbReference type="AlphaFoldDB" id="A0A225VU95"/>
<dbReference type="Proteomes" id="UP000198211">
    <property type="component" value="Unassembled WGS sequence"/>
</dbReference>
<organism evidence="2 3">
    <name type="scientific">Phytophthora megakarya</name>
    <dbReference type="NCBI Taxonomy" id="4795"/>
    <lineage>
        <taxon>Eukaryota</taxon>
        <taxon>Sar</taxon>
        <taxon>Stramenopiles</taxon>
        <taxon>Oomycota</taxon>
        <taxon>Peronosporomycetes</taxon>
        <taxon>Peronosporales</taxon>
        <taxon>Peronosporaceae</taxon>
        <taxon>Phytophthora</taxon>
    </lineage>
</organism>
<proteinExistence type="predicted"/>
<keyword evidence="3" id="KW-1185">Reference proteome</keyword>
<evidence type="ECO:0000313" key="2">
    <source>
        <dbReference type="EMBL" id="OWZ08714.1"/>
    </source>
</evidence>
<dbReference type="Gene3D" id="1.25.10.10">
    <property type="entry name" value="Leucine-rich Repeat Variant"/>
    <property type="match status" value="1"/>
</dbReference>
<gene>
    <name evidence="2" type="ORF">PHMEG_00018696</name>
</gene>
<reference evidence="3" key="1">
    <citation type="submission" date="2017-03" db="EMBL/GenBank/DDBJ databases">
        <title>Phytopthora megakarya and P. palmivora, two closely related causual agents of cacao black pod achieved similar genome size and gene model numbers by different mechanisms.</title>
        <authorList>
            <person name="Ali S."/>
            <person name="Shao J."/>
            <person name="Larry D.J."/>
            <person name="Kronmiller B."/>
            <person name="Shen D."/>
            <person name="Strem M.D."/>
            <person name="Melnick R.L."/>
            <person name="Guiltinan M.J."/>
            <person name="Tyler B.M."/>
            <person name="Meinhardt L.W."/>
            <person name="Bailey B.A."/>
        </authorList>
    </citation>
    <scope>NUCLEOTIDE SEQUENCE [LARGE SCALE GENOMIC DNA]</scope>
    <source>
        <strain evidence="3">zdho120</strain>
    </source>
</reference>
<accession>A0A225VU95</accession>
<feature type="compositionally biased region" description="Polar residues" evidence="1">
    <location>
        <begin position="351"/>
        <end position="362"/>
    </location>
</feature>
<feature type="region of interest" description="Disordered" evidence="1">
    <location>
        <begin position="324"/>
        <end position="363"/>
    </location>
</feature>
<dbReference type="EMBL" id="NBNE01003048">
    <property type="protein sequence ID" value="OWZ08714.1"/>
    <property type="molecule type" value="Genomic_DNA"/>
</dbReference>
<feature type="compositionally biased region" description="Low complexity" evidence="1">
    <location>
        <begin position="131"/>
        <end position="140"/>
    </location>
</feature>
<feature type="compositionally biased region" description="Basic and acidic residues" evidence="1">
    <location>
        <begin position="341"/>
        <end position="350"/>
    </location>
</feature>
<evidence type="ECO:0000256" key="1">
    <source>
        <dbReference type="SAM" id="MobiDB-lite"/>
    </source>
</evidence>
<dbReference type="InterPro" id="IPR016024">
    <property type="entry name" value="ARM-type_fold"/>
</dbReference>
<dbReference type="InterPro" id="IPR011989">
    <property type="entry name" value="ARM-like"/>
</dbReference>
<dbReference type="OrthoDB" id="129290at2759"/>
<name>A0A225VU95_9STRA</name>
<evidence type="ECO:0000313" key="3">
    <source>
        <dbReference type="Proteomes" id="UP000198211"/>
    </source>
</evidence>
<protein>
    <submittedName>
        <fullName evidence="2">Mannitol dehydrogenase</fullName>
    </submittedName>
</protein>
<feature type="region of interest" description="Disordered" evidence="1">
    <location>
        <begin position="36"/>
        <end position="61"/>
    </location>
</feature>
<sequence>MITHLPEIPSVFVPNTDFEESATNDIITEFRFPTENSQRSMRERHPSVVSQQPRCRTAGTVSPDEMAEWRNVDLLLNRKRRSFQTQTGSIESTKLPWGEEFATIQSLKRFAAQHPDILRAHIETQLRELDGPLLSSSPGKPRSPKKTNASTHSGAGQARESLLLIKDLAFLLKHRLAPFFDSIIPVVLEAVFSAEKRFLCETATEVLDAIILHCSSRKLALLLLQLNETYSKYEDLRLYNLASVYVEKCVHNWSKPECSSLLHSSQSSSTLLTLLATLLASKSAPGQIAAQKSFKHLRDELGNRNFEVVLRAHIPKHLQNIVKTECGGVPKPSRTRHSSRQKSEGEKQMDTRNPTTVQTGPSILQRMLLQRQNRVLPKQP</sequence>
<dbReference type="SUPFAM" id="SSF48371">
    <property type="entry name" value="ARM repeat"/>
    <property type="match status" value="1"/>
</dbReference>